<keyword evidence="7" id="KW-1185">Reference proteome</keyword>
<dbReference type="Pfam" id="PF21055">
    <property type="entry name" value="ZSWIM4-8_C"/>
    <property type="match status" value="1"/>
</dbReference>
<keyword evidence="3" id="KW-0862">Zinc</keyword>
<protein>
    <submittedName>
        <fullName evidence="8">SWIM-type domain-containing protein</fullName>
    </submittedName>
</protein>
<feature type="compositionally biased region" description="Basic and acidic residues" evidence="5">
    <location>
        <begin position="1"/>
        <end position="14"/>
    </location>
</feature>
<dbReference type="PROSITE" id="PS50966">
    <property type="entry name" value="ZF_SWIM"/>
    <property type="match status" value="1"/>
</dbReference>
<reference evidence="7" key="1">
    <citation type="journal article" date="2013" name="Genetics">
        <title>The draft genome and transcriptome of Panagrellus redivivus are shaped by the harsh demands of a free-living lifestyle.</title>
        <authorList>
            <person name="Srinivasan J."/>
            <person name="Dillman A.R."/>
            <person name="Macchietto M.G."/>
            <person name="Heikkinen L."/>
            <person name="Lakso M."/>
            <person name="Fracchia K.M."/>
            <person name="Antoshechkin I."/>
            <person name="Mortazavi A."/>
            <person name="Wong G."/>
            <person name="Sternberg P.W."/>
        </authorList>
    </citation>
    <scope>NUCLEOTIDE SEQUENCE [LARGE SCALE GENOMIC DNA]</scope>
    <source>
        <strain evidence="7">MT8872</strain>
    </source>
</reference>
<dbReference type="PANTHER" id="PTHR22619:SF1">
    <property type="entry name" value="ZINC FINGER SWIM DOMAIN-CONTAINING PROTEIN 8"/>
    <property type="match status" value="1"/>
</dbReference>
<evidence type="ECO:0000259" key="6">
    <source>
        <dbReference type="PROSITE" id="PS50966"/>
    </source>
</evidence>
<sequence>MGDVVHGDDGHESSSFEDAIDDSDQSNSSDSEQSCGLRNYWQDWGNGCEEKPAKTPIKTVPKLLDICAPIAAKHMSFDHLEQNNQYIESKKKWHDLMNVMPGSDKMTRAERQAAFAQFSKDELRSPIPEKIIIPIIRSCFPDNDSDIRLYSCLANGSTASFKTGQAIYNENFVQNMVQIGYFISATVQMTMYDDSKFRTNNKSNATDMYETFFTPNSTNKVYHVAISVDRCRIISATCTCEQSAWCHHIVAACLYRLHKADKVEYRATIWDSVNELPVMKLKKLAQWFINELPREYLPVAQRLIDELRDPKSEINLASGAPDPTDGGHEDVPIWSMDPKAIHNKIGTILIKFVKPSPIVHCDVQMLNSEPQPPVANEYKIRRTVLKSKQPSALWNFFGIVREMFRRHDENATTLLHMITADCLAVDQITLFWYEAKLLESGKWHMQLASAKTARSLQRNSFVQLLYEANALFDEIVNLWKAAALNPRLTALEREQLSGLLQLYHRQAVSQIWRSIEKNDAQLHLKMMVNARGQFLSRDTATFTAEFFPGFHAALEACQINFRDAELRGVPLPVACLPANDAECANVPLLRNNRQYFSSELNSARRVTIAILGGEEAQGSSSTVTSSSSSRKHKSKKKSKRNAPRPSLNWLQVVMSGSSSSQSSSGSSSANKQGDENDYSPDEGVMAEERKEPYDLELGELFATSHVERGPLQVRMDACDALAHHGYPAEAAYMAVKVGRELLSNTPNVLYNGMAYSNNIIECPTIPVEPDSQNQKRTRRPMFSGVLLARQIDSCPQKVEVQMPCSEALYYTRQAVEVLERSLRLMHILLSGPDEDTPYCVKDTVITAQQARFLALELGIAALSLHRYPAPMHQLEVYLNFLENEIHDVLEKMELPIGGMEYLRNVALQTIERCQHANTDTIPPTMLALYLLERMKANDLNIDMLMYSDHDCVLSWQVGLLVLESKLSYVEEDYPMMFECVRKQRRLLAVNLITLFKDNTTMLSIVLDRLLDPSIHRMYDDHESNACFFLESDKIYDRYAVKGQRPSFPIPTRKSRCNRQCSNGSDISLESSGSSGFVVFGRRYAEDSSDSSRNSGTKHIPSLLDVMRTGVSITKVTPHATEALSQFFADLAQKVLHDAGGTVSSSIFTANNANGMNNHAMRIHRGLHLAAFNIGLYAVGIHNIATRNWVTRTQFGFNVGWLQTQALEIGVPALKLVRRIWQRHFTAIEIAGLADKASHRADREIIHEGAQLAVAALYKANLLNSNEAIVRLRQCREFSMELTEAACVAIEAVTCEQPSFYPSVLFQVARYWFDVHDSVQNEQMEAANANPHVMQQPPQQQQHQFYNAQEPQYPAPSAHNQYANGYYPQQAQSHQQYAQNPNIGLHPSHSAPNLHPQNGMMYQQYIQDNGSHGYYPPQQSYPPQSNYPNYGHNAGGSYSQHMNAIHGRYINVINLAGQYMLNSYRVGMLAMKAMRLVEMEEKKIFEDHLYSSPFEDDLKFLLNICHRLGVLYVNSFYQHVAAYVQSPHLLYPFINESIQFYGYSSCPGTIATRQMNPMAYYEQPPITPVHVPSSMPRYGPQSLTMQQNSSTQTATPMNKLNTSHLYVDLAKIASGVRHAMGSYNYHETTMALVCRCIDMCYIGVQYRLNFPRLQDSDCDVLRRLLNVARLTFHVVPNGRNYYDAYIRYWRTKSCKKKIQTHEPVRQVFDEFVDFAVHSEMDG</sequence>
<evidence type="ECO:0000256" key="2">
    <source>
        <dbReference type="ARBA" id="ARBA00022771"/>
    </source>
</evidence>
<evidence type="ECO:0000313" key="8">
    <source>
        <dbReference type="WBParaSite" id="Pan_g2400.t1"/>
    </source>
</evidence>
<name>A0A7E4ZXQ5_PANRE</name>
<evidence type="ECO:0000256" key="1">
    <source>
        <dbReference type="ARBA" id="ARBA00022723"/>
    </source>
</evidence>
<dbReference type="InterPro" id="IPR048370">
    <property type="entry name" value="ZSWIM4-8_C"/>
</dbReference>
<evidence type="ECO:0000313" key="7">
    <source>
        <dbReference type="Proteomes" id="UP000492821"/>
    </source>
</evidence>
<feature type="domain" description="SWIM-type" evidence="6">
    <location>
        <begin position="222"/>
        <end position="257"/>
    </location>
</feature>
<keyword evidence="2 4" id="KW-0863">Zinc-finger</keyword>
<feature type="region of interest" description="Disordered" evidence="5">
    <location>
        <begin position="1"/>
        <end position="35"/>
    </location>
</feature>
<evidence type="ECO:0000256" key="4">
    <source>
        <dbReference type="PROSITE-ProRule" id="PRU00325"/>
    </source>
</evidence>
<reference evidence="8" key="2">
    <citation type="submission" date="2020-10" db="UniProtKB">
        <authorList>
            <consortium name="WormBaseParasite"/>
        </authorList>
    </citation>
    <scope>IDENTIFICATION</scope>
</reference>
<dbReference type="InterPro" id="IPR057945">
    <property type="entry name" value="TPR_ZSWIM8"/>
</dbReference>
<accession>A0A7E4ZXQ5</accession>
<dbReference type="InterPro" id="IPR007527">
    <property type="entry name" value="Znf_SWIM"/>
</dbReference>
<evidence type="ECO:0000256" key="5">
    <source>
        <dbReference type="SAM" id="MobiDB-lite"/>
    </source>
</evidence>
<organism evidence="7 8">
    <name type="scientific">Panagrellus redivivus</name>
    <name type="common">Microworm</name>
    <dbReference type="NCBI Taxonomy" id="6233"/>
    <lineage>
        <taxon>Eukaryota</taxon>
        <taxon>Metazoa</taxon>
        <taxon>Ecdysozoa</taxon>
        <taxon>Nematoda</taxon>
        <taxon>Chromadorea</taxon>
        <taxon>Rhabditida</taxon>
        <taxon>Tylenchina</taxon>
        <taxon>Panagrolaimomorpha</taxon>
        <taxon>Panagrolaimoidea</taxon>
        <taxon>Panagrolaimidae</taxon>
        <taxon>Panagrellus</taxon>
    </lineage>
</organism>
<dbReference type="WBParaSite" id="Pan_g2400.t1">
    <property type="protein sequence ID" value="Pan_g2400.t1"/>
    <property type="gene ID" value="Pan_g2400"/>
</dbReference>
<proteinExistence type="predicted"/>
<feature type="compositionally biased region" description="Low complexity" evidence="5">
    <location>
        <begin position="25"/>
        <end position="34"/>
    </location>
</feature>
<keyword evidence="1" id="KW-0479">Metal-binding</keyword>
<feature type="compositionally biased region" description="Basic residues" evidence="5">
    <location>
        <begin position="629"/>
        <end position="642"/>
    </location>
</feature>
<dbReference type="Proteomes" id="UP000492821">
    <property type="component" value="Unassembled WGS sequence"/>
</dbReference>
<dbReference type="GO" id="GO:0008270">
    <property type="term" value="F:zinc ion binding"/>
    <property type="evidence" value="ECO:0007669"/>
    <property type="project" value="UniProtKB-KW"/>
</dbReference>
<dbReference type="Pfam" id="PF25572">
    <property type="entry name" value="TPR_ZSWIM8"/>
    <property type="match status" value="1"/>
</dbReference>
<dbReference type="PANTHER" id="PTHR22619">
    <property type="entry name" value="ZINC FINGER SWIM DOMAIN CONTAINING PROTEIN 4, 5, 6"/>
    <property type="match status" value="1"/>
</dbReference>
<feature type="compositionally biased region" description="Low complexity" evidence="5">
    <location>
        <begin position="619"/>
        <end position="628"/>
    </location>
</feature>
<feature type="region of interest" description="Disordered" evidence="5">
    <location>
        <begin position="617"/>
        <end position="682"/>
    </location>
</feature>
<dbReference type="GO" id="GO:0031462">
    <property type="term" value="C:Cul2-RING ubiquitin ligase complex"/>
    <property type="evidence" value="ECO:0007669"/>
    <property type="project" value="TreeGrafter"/>
</dbReference>
<evidence type="ECO:0000256" key="3">
    <source>
        <dbReference type="ARBA" id="ARBA00022833"/>
    </source>
</evidence>
<feature type="compositionally biased region" description="Low complexity" evidence="5">
    <location>
        <begin position="655"/>
        <end position="668"/>
    </location>
</feature>